<dbReference type="InterPro" id="IPR018060">
    <property type="entry name" value="HTH_AraC"/>
</dbReference>
<evidence type="ECO:0000313" key="6">
    <source>
        <dbReference type="Proteomes" id="UP000676409"/>
    </source>
</evidence>
<dbReference type="SMART" id="SM00342">
    <property type="entry name" value="HTH_ARAC"/>
    <property type="match status" value="1"/>
</dbReference>
<evidence type="ECO:0000256" key="1">
    <source>
        <dbReference type="ARBA" id="ARBA00023015"/>
    </source>
</evidence>
<dbReference type="InterPro" id="IPR050204">
    <property type="entry name" value="AraC_XylS_family_regulators"/>
</dbReference>
<dbReference type="PROSITE" id="PS01124">
    <property type="entry name" value="HTH_ARAC_FAMILY_2"/>
    <property type="match status" value="1"/>
</dbReference>
<dbReference type="InterPro" id="IPR009057">
    <property type="entry name" value="Homeodomain-like_sf"/>
</dbReference>
<dbReference type="KEGG" id="caul:KCG34_08715"/>
<dbReference type="AlphaFoldDB" id="A0A975G352"/>
<keyword evidence="3" id="KW-0804">Transcription</keyword>
<dbReference type="Gene3D" id="1.10.10.60">
    <property type="entry name" value="Homeodomain-like"/>
    <property type="match status" value="1"/>
</dbReference>
<evidence type="ECO:0000259" key="4">
    <source>
        <dbReference type="PROSITE" id="PS01124"/>
    </source>
</evidence>
<organism evidence="5 6">
    <name type="scientific">Phenylobacterium montanum</name>
    <dbReference type="NCBI Taxonomy" id="2823693"/>
    <lineage>
        <taxon>Bacteria</taxon>
        <taxon>Pseudomonadati</taxon>
        <taxon>Pseudomonadota</taxon>
        <taxon>Alphaproteobacteria</taxon>
        <taxon>Caulobacterales</taxon>
        <taxon>Caulobacteraceae</taxon>
        <taxon>Phenylobacterium</taxon>
    </lineage>
</organism>
<sequence length="289" mass="31881">MDGDIRTGTVTQVLAPAAWSEDDWRRVSVGVYRSTAGVFPTPGSPHHKLGVHLGPPVNVSCRCREQVANGPRRHGDTDLIPAGIDGVWIDEAPASFLRLGLSHRLLRETAGEMDLDPDRIALTPRLQLRDPQVQHIAWALKAEAETGETGGRLYAESLSVALSAHLVRRYAEPLPTPRPQQGLSERQRRRVLDYIDAHLDEDLSLARLAEIAGVSVSHFKPLFRRTVGAPPHQYVIQRRVDRARLLLANGHASISEAAFEAGFTHPSHMARWMRRLLGVTPAALVRHGA</sequence>
<dbReference type="GO" id="GO:0043565">
    <property type="term" value="F:sequence-specific DNA binding"/>
    <property type="evidence" value="ECO:0007669"/>
    <property type="project" value="InterPro"/>
</dbReference>
<dbReference type="Pfam" id="PF12833">
    <property type="entry name" value="HTH_18"/>
    <property type="match status" value="1"/>
</dbReference>
<dbReference type="Proteomes" id="UP000676409">
    <property type="component" value="Chromosome"/>
</dbReference>
<proteinExistence type="predicted"/>
<keyword evidence="1" id="KW-0805">Transcription regulation</keyword>
<evidence type="ECO:0000256" key="3">
    <source>
        <dbReference type="ARBA" id="ARBA00023163"/>
    </source>
</evidence>
<dbReference type="EMBL" id="CP073078">
    <property type="protein sequence ID" value="QUD89929.1"/>
    <property type="molecule type" value="Genomic_DNA"/>
</dbReference>
<keyword evidence="2" id="KW-0238">DNA-binding</keyword>
<evidence type="ECO:0000313" key="5">
    <source>
        <dbReference type="EMBL" id="QUD89929.1"/>
    </source>
</evidence>
<dbReference type="PANTHER" id="PTHR46796:SF6">
    <property type="entry name" value="ARAC SUBFAMILY"/>
    <property type="match status" value="1"/>
</dbReference>
<name>A0A975G352_9CAUL</name>
<gene>
    <name evidence="5" type="ORF">KCG34_08715</name>
</gene>
<evidence type="ECO:0000256" key="2">
    <source>
        <dbReference type="ARBA" id="ARBA00023125"/>
    </source>
</evidence>
<reference evidence="5" key="1">
    <citation type="submission" date="2021-04" db="EMBL/GenBank/DDBJ databases">
        <title>The complete genome sequence of Caulobacter sp. S6.</title>
        <authorList>
            <person name="Tang Y."/>
            <person name="Ouyang W."/>
            <person name="Liu Q."/>
            <person name="Huang B."/>
            <person name="Guo Z."/>
            <person name="Lei P."/>
        </authorList>
    </citation>
    <scope>NUCLEOTIDE SEQUENCE</scope>
    <source>
        <strain evidence="5">S6</strain>
    </source>
</reference>
<dbReference type="SUPFAM" id="SSF46689">
    <property type="entry name" value="Homeodomain-like"/>
    <property type="match status" value="2"/>
</dbReference>
<dbReference type="GO" id="GO:0003700">
    <property type="term" value="F:DNA-binding transcription factor activity"/>
    <property type="evidence" value="ECO:0007669"/>
    <property type="project" value="InterPro"/>
</dbReference>
<dbReference type="RefSeq" id="WP_211939980.1">
    <property type="nucleotide sequence ID" value="NZ_CP073078.1"/>
</dbReference>
<feature type="domain" description="HTH araC/xylS-type" evidence="4">
    <location>
        <begin position="189"/>
        <end position="287"/>
    </location>
</feature>
<keyword evidence="6" id="KW-1185">Reference proteome</keyword>
<accession>A0A975G352</accession>
<protein>
    <submittedName>
        <fullName evidence="5">Helix-turn-helix transcriptional regulator</fullName>
    </submittedName>
</protein>
<dbReference type="PANTHER" id="PTHR46796">
    <property type="entry name" value="HTH-TYPE TRANSCRIPTIONAL ACTIVATOR RHAS-RELATED"/>
    <property type="match status" value="1"/>
</dbReference>